<accession>A0A0A9BDQ7</accession>
<evidence type="ECO:0000313" key="1">
    <source>
        <dbReference type="EMBL" id="JAD62074.1"/>
    </source>
</evidence>
<dbReference type="AlphaFoldDB" id="A0A0A9BDQ7"/>
<organism evidence="1">
    <name type="scientific">Arundo donax</name>
    <name type="common">Giant reed</name>
    <name type="synonym">Donax arundinaceus</name>
    <dbReference type="NCBI Taxonomy" id="35708"/>
    <lineage>
        <taxon>Eukaryota</taxon>
        <taxon>Viridiplantae</taxon>
        <taxon>Streptophyta</taxon>
        <taxon>Embryophyta</taxon>
        <taxon>Tracheophyta</taxon>
        <taxon>Spermatophyta</taxon>
        <taxon>Magnoliopsida</taxon>
        <taxon>Liliopsida</taxon>
        <taxon>Poales</taxon>
        <taxon>Poaceae</taxon>
        <taxon>PACMAD clade</taxon>
        <taxon>Arundinoideae</taxon>
        <taxon>Arundineae</taxon>
        <taxon>Arundo</taxon>
    </lineage>
</organism>
<dbReference type="EMBL" id="GBRH01235821">
    <property type="protein sequence ID" value="JAD62074.1"/>
    <property type="molecule type" value="Transcribed_RNA"/>
</dbReference>
<proteinExistence type="predicted"/>
<reference evidence="1" key="2">
    <citation type="journal article" date="2015" name="Data Brief">
        <title>Shoot transcriptome of the giant reed, Arundo donax.</title>
        <authorList>
            <person name="Barrero R.A."/>
            <person name="Guerrero F.D."/>
            <person name="Moolhuijzen P."/>
            <person name="Goolsby J.A."/>
            <person name="Tidwell J."/>
            <person name="Bellgard S.E."/>
            <person name="Bellgard M.I."/>
        </authorList>
    </citation>
    <scope>NUCLEOTIDE SEQUENCE</scope>
    <source>
        <tissue evidence="1">Shoot tissue taken approximately 20 cm above the soil surface</tissue>
    </source>
</reference>
<sequence>MFSFSCLTKPSFLLHECNS</sequence>
<reference evidence="1" key="1">
    <citation type="submission" date="2014-09" db="EMBL/GenBank/DDBJ databases">
        <authorList>
            <person name="Magalhaes I.L.F."/>
            <person name="Oliveira U."/>
            <person name="Santos F.R."/>
            <person name="Vidigal T.H.D.A."/>
            <person name="Brescovit A.D."/>
            <person name="Santos A.J."/>
        </authorList>
    </citation>
    <scope>NUCLEOTIDE SEQUENCE</scope>
    <source>
        <tissue evidence="1">Shoot tissue taken approximately 20 cm above the soil surface</tissue>
    </source>
</reference>
<protein>
    <submittedName>
        <fullName evidence="1">Uncharacterized protein</fullName>
    </submittedName>
</protein>
<name>A0A0A9BDQ7_ARUDO</name>